<dbReference type="Gene3D" id="3.40.50.300">
    <property type="entry name" value="P-loop containing nucleotide triphosphate hydrolases"/>
    <property type="match status" value="1"/>
</dbReference>
<gene>
    <name evidence="2" type="ordered locus">TGRD_479</name>
</gene>
<feature type="domain" description="ATPase AAA-type core" evidence="1">
    <location>
        <begin position="228"/>
        <end position="379"/>
    </location>
</feature>
<dbReference type="Proteomes" id="UP000001691">
    <property type="component" value="Chromosome"/>
</dbReference>
<dbReference type="AlphaFoldDB" id="B1H0D5"/>
<evidence type="ECO:0000313" key="3">
    <source>
        <dbReference type="Proteomes" id="UP000001691"/>
    </source>
</evidence>
<proteinExistence type="predicted"/>
<protein>
    <submittedName>
        <fullName evidence="2">Conserved hypothetical ATPase</fullName>
    </submittedName>
</protein>
<dbReference type="InterPro" id="IPR003959">
    <property type="entry name" value="ATPase_AAA_core"/>
</dbReference>
<dbReference type="GO" id="GO:0005524">
    <property type="term" value="F:ATP binding"/>
    <property type="evidence" value="ECO:0007669"/>
    <property type="project" value="InterPro"/>
</dbReference>
<accession>B1H0D5</accession>
<dbReference type="KEGG" id="rsd:TGRD_479"/>
<dbReference type="InterPro" id="IPR027417">
    <property type="entry name" value="P-loop_NTPase"/>
</dbReference>
<dbReference type="Pfam" id="PF13304">
    <property type="entry name" value="AAA_21"/>
    <property type="match status" value="1"/>
</dbReference>
<dbReference type="EMBL" id="AP009510">
    <property type="protein sequence ID" value="BAG13967.1"/>
    <property type="molecule type" value="Genomic_DNA"/>
</dbReference>
<name>B1H0D5_ENDTX</name>
<reference evidence="3" key="1">
    <citation type="journal article" date="2008" name="Proc. Natl. Acad. Sci. U.S.A.">
        <title>Complete genome of the uncultured termite group 1 bacteria in a single host protist cell.</title>
        <authorList>
            <person name="Hongoh Y."/>
            <person name="Sharma V.K."/>
            <person name="Prakash T."/>
            <person name="Noda S."/>
            <person name="Taylor T.D."/>
            <person name="Kudo T."/>
            <person name="Sakaki Y."/>
            <person name="Toyoda A."/>
            <person name="Hattori M."/>
            <person name="Ohkuma M."/>
        </authorList>
    </citation>
    <scope>NUCLEOTIDE SEQUENCE [LARGE SCALE GENOMIC DNA]</scope>
    <source>
        <strain evidence="3">Rs-D17 genomovar Ri2008</strain>
    </source>
</reference>
<dbReference type="SUPFAM" id="SSF52540">
    <property type="entry name" value="P-loop containing nucleoside triphosphate hydrolases"/>
    <property type="match status" value="1"/>
</dbReference>
<evidence type="ECO:0000313" key="2">
    <source>
        <dbReference type="EMBL" id="BAG13967.1"/>
    </source>
</evidence>
<dbReference type="HOGENOM" id="CLU_046693_2_0_0"/>
<dbReference type="GO" id="GO:0016887">
    <property type="term" value="F:ATP hydrolysis activity"/>
    <property type="evidence" value="ECO:0007669"/>
    <property type="project" value="InterPro"/>
</dbReference>
<keyword evidence="3" id="KW-1185">Reference proteome</keyword>
<dbReference type="RefSeq" id="WP_015423493.1">
    <property type="nucleotide sequence ID" value="NC_020419.1"/>
</dbReference>
<evidence type="ECO:0000259" key="1">
    <source>
        <dbReference type="Pfam" id="PF13304"/>
    </source>
</evidence>
<organism evidence="2 3">
    <name type="scientific">Endomicrobium trichonymphae</name>
    <dbReference type="NCBI Taxonomy" id="1408204"/>
    <lineage>
        <taxon>Bacteria</taxon>
        <taxon>Pseudomonadati</taxon>
        <taxon>Elusimicrobiota</taxon>
        <taxon>Endomicrobiia</taxon>
        <taxon>Endomicrobiales</taxon>
        <taxon>Endomicrobiaceae</taxon>
        <taxon>Candidatus Endomicrobiellum</taxon>
    </lineage>
</organism>
<dbReference type="PANTHER" id="PTHR40396:SF1">
    <property type="entry name" value="ATPASE AAA-TYPE CORE DOMAIN-CONTAINING PROTEIN"/>
    <property type="match status" value="1"/>
</dbReference>
<dbReference type="PANTHER" id="PTHR40396">
    <property type="entry name" value="ATPASE-LIKE PROTEIN"/>
    <property type="match status" value="1"/>
</dbReference>
<sequence>MLSFFRIQNYRSILNMKVDFSYAEGKAPNNYQDFLKTPFLEISPKDKRNRFIPCMSIYGANASGKTNIIIIYNLIVVKSNIQDFYFPNRLNNKYNSTIFELEFFIGSAKFKHFIEYDHIEIKKESLLKNDKIIYEIDNTLCGNERYNFNAVTNEQYNDEKIKNILSVECSEKIENVYLQKRVFMSVIAQQYSGLNEDIRTAFKECYCNMSIYKSNNITKGMLRLLNNFLNKPNENEYVKDIFDKVSNIIHKFDIDILRIAPTTKHIEIKDKKLKDYYENFPERIPSFDPDKGTVRRDFIYSYHEDIDGQEIVFDMKRDESKGTNVLFGLITTILLAFDRGSILAIDELDNSIHPLILEKIIEMFKSKEYNKKNAQLIFTIHCADILDMDILRVSEVALINKI</sequence>